<gene>
    <name evidence="9" type="ORF">EV685_0216</name>
</gene>
<dbReference type="RefSeq" id="WP_130480151.1">
    <property type="nucleotide sequence ID" value="NZ_SGWV01000007.1"/>
</dbReference>
<dbReference type="SMART" id="SM00220">
    <property type="entry name" value="S_TKc"/>
    <property type="match status" value="1"/>
</dbReference>
<evidence type="ECO:0000256" key="2">
    <source>
        <dbReference type="ARBA" id="ARBA00022741"/>
    </source>
</evidence>
<dbReference type="InterPro" id="IPR000719">
    <property type="entry name" value="Prot_kinase_dom"/>
</dbReference>
<dbReference type="Pfam" id="PF08378">
    <property type="entry name" value="NERD"/>
    <property type="match status" value="1"/>
</dbReference>
<dbReference type="PANTHER" id="PTHR43289:SF34">
    <property type="entry name" value="SERINE_THREONINE-PROTEIN KINASE YBDM-RELATED"/>
    <property type="match status" value="1"/>
</dbReference>
<dbReference type="Proteomes" id="UP000293433">
    <property type="component" value="Unassembled WGS sequence"/>
</dbReference>
<evidence type="ECO:0000259" key="8">
    <source>
        <dbReference type="PROSITE" id="PS50965"/>
    </source>
</evidence>
<dbReference type="SUPFAM" id="SSF56112">
    <property type="entry name" value="Protein kinase-like (PK-like)"/>
    <property type="match status" value="2"/>
</dbReference>
<evidence type="ECO:0000256" key="6">
    <source>
        <dbReference type="SAM" id="MobiDB-lite"/>
    </source>
</evidence>
<dbReference type="NCBIfam" id="NF033442">
    <property type="entry name" value="BREX_PglW"/>
    <property type="match status" value="1"/>
</dbReference>
<dbReference type="InterPro" id="IPR049832">
    <property type="entry name" value="BREX_PglW"/>
</dbReference>
<keyword evidence="9" id="KW-0723">Serine/threonine-protein kinase</keyword>
<evidence type="ECO:0000313" key="9">
    <source>
        <dbReference type="EMBL" id="RZS57942.1"/>
    </source>
</evidence>
<reference evidence="9 10" key="1">
    <citation type="submission" date="2019-02" db="EMBL/GenBank/DDBJ databases">
        <title>Genomic Encyclopedia of Type Strains, Phase IV (KMG-IV): sequencing the most valuable type-strain genomes for metagenomic binning, comparative biology and taxonomic classification.</title>
        <authorList>
            <person name="Goeker M."/>
        </authorList>
    </citation>
    <scope>NUCLEOTIDE SEQUENCE [LARGE SCALE GENOMIC DNA]</scope>
    <source>
        <strain evidence="9 10">DSM 10617</strain>
    </source>
</reference>
<evidence type="ECO:0000256" key="1">
    <source>
        <dbReference type="ARBA" id="ARBA00022679"/>
    </source>
</evidence>
<keyword evidence="4 5" id="KW-0067">ATP-binding</keyword>
<dbReference type="EMBL" id="SGWV01000007">
    <property type="protein sequence ID" value="RZS57942.1"/>
    <property type="molecule type" value="Genomic_DNA"/>
</dbReference>
<dbReference type="GO" id="GO:0005524">
    <property type="term" value="F:ATP binding"/>
    <property type="evidence" value="ECO:0007669"/>
    <property type="project" value="UniProtKB-UniRule"/>
</dbReference>
<dbReference type="InterPro" id="IPR017441">
    <property type="entry name" value="Protein_kinase_ATP_BS"/>
</dbReference>
<dbReference type="PROSITE" id="PS00107">
    <property type="entry name" value="PROTEIN_KINASE_ATP"/>
    <property type="match status" value="1"/>
</dbReference>
<keyword evidence="1" id="KW-0808">Transferase</keyword>
<keyword evidence="10" id="KW-1185">Reference proteome</keyword>
<dbReference type="InterPro" id="IPR011009">
    <property type="entry name" value="Kinase-like_dom_sf"/>
</dbReference>
<organism evidence="9 10">
    <name type="scientific">Sphaerotilus mobilis</name>
    <dbReference type="NCBI Taxonomy" id="47994"/>
    <lineage>
        <taxon>Bacteria</taxon>
        <taxon>Pseudomonadati</taxon>
        <taxon>Pseudomonadota</taxon>
        <taxon>Betaproteobacteria</taxon>
        <taxon>Burkholderiales</taxon>
        <taxon>Sphaerotilaceae</taxon>
        <taxon>Sphaerotilus</taxon>
    </lineage>
</organism>
<keyword evidence="2 5" id="KW-0547">Nucleotide-binding</keyword>
<sequence>MSLSANRWHVIAPSSYPWEQEALEWLRAQLPDREPWHVWTNFEFIDDEGKVNEVDALALTPAGLFLVEIKSRPGSVSGDAHTWTWSTDGRERSVDNPLLLTDRKSKRLASLLRRQPAIVKAKMRLPFVTPLVFLSSTSLACRLQGQARSGVYLRGRPQQDHDDGIVAALTFGSRGEISAAPLDSAAVKALAKGLAEAGVRPSNKHRQVGDYRLDKLIVDGDSYQEWQARHVGVDVQRRVRIYNLANAASPEARLSLVRQAQREFKMLEGIEHSGILRCREYKDSELGPALVFDLDDRAVRLDHLMRDHGARLGLSQRLQLVREIAEVLKYAHSRRLHHRALGPQSVLVRDIETAAPRVQLMNWQTAAREADGAGTGSSTTLHRHTGTAHVQSYVEDPGLVYLAPETARDDPAHGAELDVFSLGCLTWLIFTGQPPATSILDLHDKLRRGQGLQLSAALDGCPTRLQELVQFATNPAVVTRYGTIQEFLDELDKVEEELTRPDPEATVDPSLANLGDRLEGGYTVVRRLGRGSSSDALLVRPEGSDDELVLKIAVDGSHNENLLAEAEALGKLRHPNIVELRGITQVAGRTALLLKSAGDETLAQRIKADGRLTLEMLQRWGEELLDAVRLLEENAVVHRDIKPDNIGISKNRTGRLTLVLFDFSLTRTPPENLKAGTPPYLDPFLGLRPQRRWDLQAERFAAAVTLYEMAVGRVPRWGDGQTAAELSEAEATLEIDRLDPAVREPLRAFFTKALARHARERHDNAEDLLRAWRTVFERASTAHPVAAPQGFEALALTVTPTTTLAELGYSLEAIDVLDRMGIHNAVELLAVDRVRFRYLRGVGNKLRQEIRLKAKELARLRPDLMKGRGSLHEGDESEPEDLQLPRAVNELADALLPSRPAGDDRPEEAALAIYLGLEGEQAPGRWPTPGEAALAARVDRAVLIEEIARARQRWLKNKFFTALRKDLHELLQSQGQVMTLHEAALALLALRGCAAQDDDSRLRMACAALRAAVEADAQTEQPRYEAHPSEAGPLIAASVAWADYARQLGLAADTCAMADPLLPPERALQALEAVRAPGQITAEGADADELFGTPRAAVNAGPGHTSAAAAPLNATRLLRLATNASRNAALSARQEIYPRGMPALQSLRQSINALVGVKLTESQLQDRVRGRYPEAEPLPGRPLLDRLIEAVGAPLIWDEAARHYDALRVDDHASAGTSTYLGRHATRLPGRTRASATSADDEARLARLADASALEQRLQHHLQQGGLLSLTVEPRLARHAEAELLRRFGPASTGQPGLQRLSLDALLLRELRTQAYARRVDWATVLRADAAPAGSRDWTNLLRLVQLTLPALQQALLNSPAPLLVVHAGLLARYGLMRLVTELEDQSGRPGRTPAAWLLLPGQRPGVAEIDGTPVPLVHAQAVAALQPAWIGNEHRSAHLLGHTHLQGHTHLHHNNTMGERP</sequence>
<dbReference type="Gene3D" id="1.10.510.10">
    <property type="entry name" value="Transferase(Phosphotransferase) domain 1"/>
    <property type="match status" value="2"/>
</dbReference>
<keyword evidence="3 9" id="KW-0418">Kinase</keyword>
<evidence type="ECO:0000313" key="10">
    <source>
        <dbReference type="Proteomes" id="UP000293433"/>
    </source>
</evidence>
<dbReference type="OrthoDB" id="9791419at2"/>
<proteinExistence type="predicted"/>
<comment type="caution">
    <text evidence="9">The sequence shown here is derived from an EMBL/GenBank/DDBJ whole genome shotgun (WGS) entry which is preliminary data.</text>
</comment>
<protein>
    <submittedName>
        <fullName evidence="9">Serine/threonine protein kinase</fullName>
    </submittedName>
</protein>
<accession>A0A4Q7LUM9</accession>
<feature type="domain" description="NERD" evidence="8">
    <location>
        <begin position="14"/>
        <end position="131"/>
    </location>
</feature>
<dbReference type="PROSITE" id="PS50965">
    <property type="entry name" value="NERD"/>
    <property type="match status" value="1"/>
</dbReference>
<evidence type="ECO:0000256" key="3">
    <source>
        <dbReference type="ARBA" id="ARBA00022777"/>
    </source>
</evidence>
<name>A0A4Q7LUM9_9BURK</name>
<feature type="binding site" evidence="5">
    <location>
        <position position="551"/>
    </location>
    <ligand>
        <name>ATP</name>
        <dbReference type="ChEBI" id="CHEBI:30616"/>
    </ligand>
</feature>
<dbReference type="PROSITE" id="PS50011">
    <property type="entry name" value="PROTEIN_KINASE_DOM"/>
    <property type="match status" value="2"/>
</dbReference>
<evidence type="ECO:0000256" key="5">
    <source>
        <dbReference type="PROSITE-ProRule" id="PRU10141"/>
    </source>
</evidence>
<dbReference type="InterPro" id="IPR011528">
    <property type="entry name" value="NERD"/>
</dbReference>
<dbReference type="GO" id="GO:0004674">
    <property type="term" value="F:protein serine/threonine kinase activity"/>
    <property type="evidence" value="ECO:0007669"/>
    <property type="project" value="UniProtKB-KW"/>
</dbReference>
<dbReference type="PANTHER" id="PTHR43289">
    <property type="entry name" value="MITOGEN-ACTIVATED PROTEIN KINASE KINASE KINASE 20-RELATED"/>
    <property type="match status" value="1"/>
</dbReference>
<feature type="region of interest" description="Disordered" evidence="6">
    <location>
        <begin position="1220"/>
        <end position="1239"/>
    </location>
</feature>
<dbReference type="Pfam" id="PF00069">
    <property type="entry name" value="Pkinase"/>
    <property type="match status" value="2"/>
</dbReference>
<evidence type="ECO:0000259" key="7">
    <source>
        <dbReference type="PROSITE" id="PS50011"/>
    </source>
</evidence>
<feature type="domain" description="Protein kinase" evidence="7">
    <location>
        <begin position="522"/>
        <end position="786"/>
    </location>
</feature>
<feature type="domain" description="Protein kinase" evidence="7">
    <location>
        <begin position="211"/>
        <end position="525"/>
    </location>
</feature>
<evidence type="ECO:0000256" key="4">
    <source>
        <dbReference type="ARBA" id="ARBA00022840"/>
    </source>
</evidence>